<evidence type="ECO:0000256" key="3">
    <source>
        <dbReference type="ARBA" id="ARBA00022643"/>
    </source>
</evidence>
<dbReference type="EMBL" id="ML119106">
    <property type="protein sequence ID" value="RPB17408.1"/>
    <property type="molecule type" value="Genomic_DNA"/>
</dbReference>
<accession>A0A3N4L6K0</accession>
<name>A0A3N4L6K0_9PEZI</name>
<evidence type="ECO:0000259" key="5">
    <source>
        <dbReference type="SMART" id="SM00903"/>
    </source>
</evidence>
<keyword evidence="7" id="KW-1185">Reference proteome</keyword>
<dbReference type="PANTHER" id="PTHR33798">
    <property type="entry name" value="FLAVOPROTEIN OXYGENASE"/>
    <property type="match status" value="1"/>
</dbReference>
<dbReference type="InterPro" id="IPR002563">
    <property type="entry name" value="Flavin_Rdtase-like_dom"/>
</dbReference>
<reference evidence="6 7" key="1">
    <citation type="journal article" date="2018" name="Nat. Ecol. Evol.">
        <title>Pezizomycetes genomes reveal the molecular basis of ectomycorrhizal truffle lifestyle.</title>
        <authorList>
            <person name="Murat C."/>
            <person name="Payen T."/>
            <person name="Noel B."/>
            <person name="Kuo A."/>
            <person name="Morin E."/>
            <person name="Chen J."/>
            <person name="Kohler A."/>
            <person name="Krizsan K."/>
            <person name="Balestrini R."/>
            <person name="Da Silva C."/>
            <person name="Montanini B."/>
            <person name="Hainaut M."/>
            <person name="Levati E."/>
            <person name="Barry K.W."/>
            <person name="Belfiori B."/>
            <person name="Cichocki N."/>
            <person name="Clum A."/>
            <person name="Dockter R.B."/>
            <person name="Fauchery L."/>
            <person name="Guy J."/>
            <person name="Iotti M."/>
            <person name="Le Tacon F."/>
            <person name="Lindquist E.A."/>
            <person name="Lipzen A."/>
            <person name="Malagnac F."/>
            <person name="Mello A."/>
            <person name="Molinier V."/>
            <person name="Miyauchi S."/>
            <person name="Poulain J."/>
            <person name="Riccioni C."/>
            <person name="Rubini A."/>
            <person name="Sitrit Y."/>
            <person name="Splivallo R."/>
            <person name="Traeger S."/>
            <person name="Wang M."/>
            <person name="Zifcakova L."/>
            <person name="Wipf D."/>
            <person name="Zambonelli A."/>
            <person name="Paolocci F."/>
            <person name="Nowrousian M."/>
            <person name="Ottonello S."/>
            <person name="Baldrian P."/>
            <person name="Spatafora J.W."/>
            <person name="Henrissat B."/>
            <person name="Nagy L.G."/>
            <person name="Aury J.M."/>
            <person name="Wincker P."/>
            <person name="Grigoriev I.V."/>
            <person name="Bonfante P."/>
            <person name="Martin F.M."/>
        </authorList>
    </citation>
    <scope>NUCLEOTIDE SEQUENCE [LARGE SCALE GENOMIC DNA]</scope>
    <source>
        <strain evidence="6 7">CCBAS932</strain>
    </source>
</reference>
<sequence length="270" mass="29647">MGSHGDFKTIEASRPDFEANESFYHTKTVKPDWKVGDGANDPSWKDHKTVEIDPYGNGRTSFDNYKLLISGIIPRPIGFVSTVSTDGKYNLAPYSYTQIVNHDPPIFCIGMSAGRGANKDSCENLLTTKECTINIISEWFIEAANYTSINAPHGVSEWGPTGLTQAASTKVAPPRVAESAFSIEAKLIHTHDWFSPSTGAKTGTLVIVQGINFHVREDALNEQKNMIDPSVLRPVSRLGGVTYGRTTSGYELTRPEFADEKAKEEVKGFL</sequence>
<comment type="cofactor">
    <cofactor evidence="1">
        <name>FMN</name>
        <dbReference type="ChEBI" id="CHEBI:58210"/>
    </cofactor>
</comment>
<keyword evidence="3" id="KW-0288">FMN</keyword>
<dbReference type="PANTHER" id="PTHR33798:SF5">
    <property type="entry name" value="FLAVIN REDUCTASE LIKE DOMAIN-CONTAINING PROTEIN"/>
    <property type="match status" value="1"/>
</dbReference>
<dbReference type="Gene3D" id="2.30.110.10">
    <property type="entry name" value="Electron Transport, Fmn-binding Protein, Chain A"/>
    <property type="match status" value="1"/>
</dbReference>
<dbReference type="InParanoid" id="A0A3N4L6K0"/>
<evidence type="ECO:0000256" key="2">
    <source>
        <dbReference type="ARBA" id="ARBA00022630"/>
    </source>
</evidence>
<dbReference type="Proteomes" id="UP000277580">
    <property type="component" value="Unassembled WGS sequence"/>
</dbReference>
<dbReference type="InterPro" id="IPR012349">
    <property type="entry name" value="Split_barrel_FMN-bd"/>
</dbReference>
<organism evidence="6 7">
    <name type="scientific">Morchella conica CCBAS932</name>
    <dbReference type="NCBI Taxonomy" id="1392247"/>
    <lineage>
        <taxon>Eukaryota</taxon>
        <taxon>Fungi</taxon>
        <taxon>Dikarya</taxon>
        <taxon>Ascomycota</taxon>
        <taxon>Pezizomycotina</taxon>
        <taxon>Pezizomycetes</taxon>
        <taxon>Pezizales</taxon>
        <taxon>Morchellaceae</taxon>
        <taxon>Morchella</taxon>
    </lineage>
</organism>
<dbReference type="AlphaFoldDB" id="A0A3N4L6K0"/>
<dbReference type="OrthoDB" id="10250990at2759"/>
<dbReference type="GO" id="GO:0010181">
    <property type="term" value="F:FMN binding"/>
    <property type="evidence" value="ECO:0007669"/>
    <property type="project" value="InterPro"/>
</dbReference>
<evidence type="ECO:0000313" key="6">
    <source>
        <dbReference type="EMBL" id="RPB17408.1"/>
    </source>
</evidence>
<evidence type="ECO:0000313" key="7">
    <source>
        <dbReference type="Proteomes" id="UP000277580"/>
    </source>
</evidence>
<feature type="domain" description="Flavin reductase like" evidence="5">
    <location>
        <begin position="70"/>
        <end position="227"/>
    </location>
</feature>
<comment type="similarity">
    <text evidence="4">Belongs to the flavoredoxin family.</text>
</comment>
<dbReference type="SMART" id="SM00903">
    <property type="entry name" value="Flavin_Reduct"/>
    <property type="match status" value="1"/>
</dbReference>
<dbReference type="Pfam" id="PF01613">
    <property type="entry name" value="Flavin_Reduct"/>
    <property type="match status" value="1"/>
</dbReference>
<proteinExistence type="inferred from homology"/>
<evidence type="ECO:0000256" key="4">
    <source>
        <dbReference type="ARBA" id="ARBA00038054"/>
    </source>
</evidence>
<dbReference type="SUPFAM" id="SSF50475">
    <property type="entry name" value="FMN-binding split barrel"/>
    <property type="match status" value="1"/>
</dbReference>
<protein>
    <recommendedName>
        <fullName evidence="5">Flavin reductase like domain-containing protein</fullName>
    </recommendedName>
</protein>
<keyword evidence="2" id="KW-0285">Flavoprotein</keyword>
<evidence type="ECO:0000256" key="1">
    <source>
        <dbReference type="ARBA" id="ARBA00001917"/>
    </source>
</evidence>
<gene>
    <name evidence="6" type="ORF">P167DRAFT_499158</name>
</gene>